<organism evidence="3 4">
    <name type="scientific">Telmatocola sphagniphila</name>
    <dbReference type="NCBI Taxonomy" id="1123043"/>
    <lineage>
        <taxon>Bacteria</taxon>
        <taxon>Pseudomonadati</taxon>
        <taxon>Planctomycetota</taxon>
        <taxon>Planctomycetia</taxon>
        <taxon>Gemmatales</taxon>
        <taxon>Gemmataceae</taxon>
    </lineage>
</organism>
<dbReference type="PANTHER" id="PTHR10900:SF77">
    <property type="entry name" value="FI19380P1"/>
    <property type="match status" value="1"/>
</dbReference>
<dbReference type="KEGG" id="tsph:KIH39_05815"/>
<dbReference type="SUPFAM" id="SSF82153">
    <property type="entry name" value="FAS1 domain"/>
    <property type="match status" value="1"/>
</dbReference>
<name>A0A8E6B8W1_9BACT</name>
<dbReference type="EMBL" id="CP074694">
    <property type="protein sequence ID" value="QVL33429.1"/>
    <property type="molecule type" value="Genomic_DNA"/>
</dbReference>
<reference evidence="3" key="1">
    <citation type="submission" date="2021-05" db="EMBL/GenBank/DDBJ databases">
        <title>Complete genome sequence of the cellulolytic planctomycete Telmatocola sphagniphila SP2T and characterization of the first cellulase from planctomycetes.</title>
        <authorList>
            <person name="Rakitin A.L."/>
            <person name="Beletsky A.V."/>
            <person name="Naumoff D.G."/>
            <person name="Kulichevskaya I.S."/>
            <person name="Mardanov A.V."/>
            <person name="Ravin N.V."/>
            <person name="Dedysh S.N."/>
        </authorList>
    </citation>
    <scope>NUCLEOTIDE SEQUENCE</scope>
    <source>
        <strain evidence="3">SP2T</strain>
    </source>
</reference>
<dbReference type="Pfam" id="PF02469">
    <property type="entry name" value="Fasciclin"/>
    <property type="match status" value="1"/>
</dbReference>
<sequence>MLKRFSAIALFVFAFAGMAKAADKDIVETATAAKDFTTLLKAATEAGLVDTLKSKGPFTVFAPNDKAFAKIPKETLAAVLKDKEKLKAILLAHVVAGKVMAKDVKSGKVKTAGGYEVEIVANADGVTVDGSKVIATDIEASNGVIHVIDTVILPKN</sequence>
<dbReference type="SMART" id="SM00554">
    <property type="entry name" value="FAS1"/>
    <property type="match status" value="1"/>
</dbReference>
<accession>A0A8E6B8W1</accession>
<dbReference type="FunFam" id="2.30.180.10:FF:000019">
    <property type="entry name" value="Cell surface lipoprotein"/>
    <property type="match status" value="1"/>
</dbReference>
<dbReference type="InterPro" id="IPR036378">
    <property type="entry name" value="FAS1_dom_sf"/>
</dbReference>
<keyword evidence="1" id="KW-0732">Signal</keyword>
<feature type="chain" id="PRO_5034102301" evidence="1">
    <location>
        <begin position="22"/>
        <end position="156"/>
    </location>
</feature>
<dbReference type="PANTHER" id="PTHR10900">
    <property type="entry name" value="PERIOSTIN-RELATED"/>
    <property type="match status" value="1"/>
</dbReference>
<dbReference type="InterPro" id="IPR050904">
    <property type="entry name" value="Adhesion/Biosynth-related"/>
</dbReference>
<gene>
    <name evidence="3" type="ORF">KIH39_05815</name>
</gene>
<dbReference type="InterPro" id="IPR000782">
    <property type="entry name" value="FAS1_domain"/>
</dbReference>
<dbReference type="PROSITE" id="PS50213">
    <property type="entry name" value="FAS1"/>
    <property type="match status" value="1"/>
</dbReference>
<evidence type="ECO:0000259" key="2">
    <source>
        <dbReference type="PROSITE" id="PS50213"/>
    </source>
</evidence>
<dbReference type="GO" id="GO:0005615">
    <property type="term" value="C:extracellular space"/>
    <property type="evidence" value="ECO:0007669"/>
    <property type="project" value="TreeGrafter"/>
</dbReference>
<protein>
    <submittedName>
        <fullName evidence="3">Fasciclin domain-containing protein</fullName>
    </submittedName>
</protein>
<dbReference type="Proteomes" id="UP000676194">
    <property type="component" value="Chromosome"/>
</dbReference>
<dbReference type="Gene3D" id="2.30.180.10">
    <property type="entry name" value="FAS1 domain"/>
    <property type="match status" value="1"/>
</dbReference>
<evidence type="ECO:0000313" key="3">
    <source>
        <dbReference type="EMBL" id="QVL33429.1"/>
    </source>
</evidence>
<proteinExistence type="predicted"/>
<evidence type="ECO:0000313" key="4">
    <source>
        <dbReference type="Proteomes" id="UP000676194"/>
    </source>
</evidence>
<evidence type="ECO:0000256" key="1">
    <source>
        <dbReference type="SAM" id="SignalP"/>
    </source>
</evidence>
<dbReference type="RefSeq" id="WP_213498318.1">
    <property type="nucleotide sequence ID" value="NZ_CP074694.1"/>
</dbReference>
<keyword evidence="4" id="KW-1185">Reference proteome</keyword>
<feature type="signal peptide" evidence="1">
    <location>
        <begin position="1"/>
        <end position="21"/>
    </location>
</feature>
<dbReference type="AlphaFoldDB" id="A0A8E6B8W1"/>
<feature type="domain" description="FAS1" evidence="2">
    <location>
        <begin position="23"/>
        <end position="152"/>
    </location>
</feature>